<gene>
    <name evidence="2" type="ORF">VNO78_10729</name>
</gene>
<keyword evidence="3" id="KW-1185">Reference proteome</keyword>
<reference evidence="2 3" key="1">
    <citation type="submission" date="2024-01" db="EMBL/GenBank/DDBJ databases">
        <title>The genomes of 5 underutilized Papilionoideae crops provide insights into root nodulation and disease resistanc.</title>
        <authorList>
            <person name="Jiang F."/>
        </authorList>
    </citation>
    <scope>NUCLEOTIDE SEQUENCE [LARGE SCALE GENOMIC DNA]</scope>
    <source>
        <strain evidence="2">DUOXIRENSHENG_FW03</strain>
        <tissue evidence="2">Leaves</tissue>
    </source>
</reference>
<dbReference type="Proteomes" id="UP001386955">
    <property type="component" value="Unassembled WGS sequence"/>
</dbReference>
<evidence type="ECO:0000256" key="1">
    <source>
        <dbReference type="SAM" id="MobiDB-lite"/>
    </source>
</evidence>
<accession>A0AAN9SRY2</accession>
<name>A0AAN9SRY2_PSOTE</name>
<organism evidence="2 3">
    <name type="scientific">Psophocarpus tetragonolobus</name>
    <name type="common">Winged bean</name>
    <name type="synonym">Dolichos tetragonolobus</name>
    <dbReference type="NCBI Taxonomy" id="3891"/>
    <lineage>
        <taxon>Eukaryota</taxon>
        <taxon>Viridiplantae</taxon>
        <taxon>Streptophyta</taxon>
        <taxon>Embryophyta</taxon>
        <taxon>Tracheophyta</taxon>
        <taxon>Spermatophyta</taxon>
        <taxon>Magnoliopsida</taxon>
        <taxon>eudicotyledons</taxon>
        <taxon>Gunneridae</taxon>
        <taxon>Pentapetalae</taxon>
        <taxon>rosids</taxon>
        <taxon>fabids</taxon>
        <taxon>Fabales</taxon>
        <taxon>Fabaceae</taxon>
        <taxon>Papilionoideae</taxon>
        <taxon>50 kb inversion clade</taxon>
        <taxon>NPAAA clade</taxon>
        <taxon>indigoferoid/millettioid clade</taxon>
        <taxon>Phaseoleae</taxon>
        <taxon>Psophocarpus</taxon>
    </lineage>
</organism>
<dbReference type="AlphaFoldDB" id="A0AAN9SRY2"/>
<feature type="region of interest" description="Disordered" evidence="1">
    <location>
        <begin position="188"/>
        <end position="211"/>
    </location>
</feature>
<protein>
    <submittedName>
        <fullName evidence="2">Uncharacterized protein</fullName>
    </submittedName>
</protein>
<proteinExistence type="predicted"/>
<comment type="caution">
    <text evidence="2">The sequence shown here is derived from an EMBL/GenBank/DDBJ whole genome shotgun (WGS) entry which is preliminary data.</text>
</comment>
<sequence length="211" mass="22720">MVKSGGFKFKTLSFLSKLETKKQCNKCKESYVKSDLGSDSASSVGARECDDWIAQEVEETVEVTRRVGQALCQEVQQQNFKLAEVHQGDRTYGGSSEHVKTDESALSEHNDALGNSMLCGNKDHVSGIPFAVARQFSATGSGQHANDMARQFSAMGSDLSHSLVHGAYVNDSNIPCALSELFQATVPEEQSSWGKHGTGGEEPNGSGLDLK</sequence>
<dbReference type="EMBL" id="JAYMYS010000003">
    <property type="protein sequence ID" value="KAK7399544.1"/>
    <property type="molecule type" value="Genomic_DNA"/>
</dbReference>
<evidence type="ECO:0000313" key="2">
    <source>
        <dbReference type="EMBL" id="KAK7399544.1"/>
    </source>
</evidence>
<evidence type="ECO:0000313" key="3">
    <source>
        <dbReference type="Proteomes" id="UP001386955"/>
    </source>
</evidence>